<gene>
    <name evidence="1" type="ORF">EV213_1086</name>
</gene>
<comment type="caution">
    <text evidence="1">The sequence shown here is derived from an EMBL/GenBank/DDBJ whole genome shotgun (WGS) entry which is preliminary data.</text>
</comment>
<dbReference type="AlphaFoldDB" id="A0A4R6TYN6"/>
<name>A0A4R6TYN6_9BACI</name>
<keyword evidence="2" id="KW-1185">Reference proteome</keyword>
<dbReference type="EMBL" id="SNYJ01000008">
    <property type="protein sequence ID" value="TDQ39060.1"/>
    <property type="molecule type" value="Genomic_DNA"/>
</dbReference>
<dbReference type="Proteomes" id="UP000295632">
    <property type="component" value="Unassembled WGS sequence"/>
</dbReference>
<evidence type="ECO:0000313" key="1">
    <source>
        <dbReference type="EMBL" id="TDQ39060.1"/>
    </source>
</evidence>
<protein>
    <submittedName>
        <fullName evidence="1">Uncharacterized protein</fullName>
    </submittedName>
</protein>
<evidence type="ECO:0000313" key="2">
    <source>
        <dbReference type="Proteomes" id="UP000295632"/>
    </source>
</evidence>
<accession>A0A4R6TYN6</accession>
<proteinExistence type="predicted"/>
<sequence length="70" mass="8280">MYWHIMIWYTALAADIGQPPKDTKRQLLNKFLRNFIGAKSDKQEVPNLAELLVFYFSDEVVLSYSFTYDK</sequence>
<reference evidence="1 2" key="1">
    <citation type="submission" date="2019-03" db="EMBL/GenBank/DDBJ databases">
        <title>Genomic Encyclopedia of Type Strains, Phase IV (KMG-IV): sequencing the most valuable type-strain genomes for metagenomic binning, comparative biology and taxonomic classification.</title>
        <authorList>
            <person name="Goeker M."/>
        </authorList>
    </citation>
    <scope>NUCLEOTIDE SEQUENCE [LARGE SCALE GENOMIC DNA]</scope>
    <source>
        <strain evidence="1 2">DSM 28697</strain>
    </source>
</reference>
<organism evidence="1 2">
    <name type="scientific">Aureibacillus halotolerans</name>
    <dbReference type="NCBI Taxonomy" id="1508390"/>
    <lineage>
        <taxon>Bacteria</taxon>
        <taxon>Bacillati</taxon>
        <taxon>Bacillota</taxon>
        <taxon>Bacilli</taxon>
        <taxon>Bacillales</taxon>
        <taxon>Bacillaceae</taxon>
        <taxon>Aureibacillus</taxon>
    </lineage>
</organism>